<dbReference type="EMBL" id="BRXR01000001">
    <property type="protein sequence ID" value="GLC28752.1"/>
    <property type="molecule type" value="Genomic_DNA"/>
</dbReference>
<keyword evidence="5 8" id="KW-0472">Membrane</keyword>
<dbReference type="NCBIfam" id="TIGR01145">
    <property type="entry name" value="ATP_synt_delta"/>
    <property type="match status" value="1"/>
</dbReference>
<evidence type="ECO:0000313" key="9">
    <source>
        <dbReference type="EMBL" id="GLC28752.1"/>
    </source>
</evidence>
<evidence type="ECO:0000256" key="1">
    <source>
        <dbReference type="ARBA" id="ARBA00004370"/>
    </source>
</evidence>
<dbReference type="Proteomes" id="UP001208567">
    <property type="component" value="Unassembled WGS sequence"/>
</dbReference>
<keyword evidence="6 8" id="KW-0139">CF(1)</keyword>
<evidence type="ECO:0000256" key="3">
    <source>
        <dbReference type="ARBA" id="ARBA00022781"/>
    </source>
</evidence>
<dbReference type="SUPFAM" id="SSF47928">
    <property type="entry name" value="N-terminal domain of the delta subunit of the F1F0-ATP synthase"/>
    <property type="match status" value="1"/>
</dbReference>
<dbReference type="PRINTS" id="PR00125">
    <property type="entry name" value="ATPASEDELTA"/>
</dbReference>
<comment type="subcellular location">
    <subcellularLocation>
        <location evidence="8">Cell membrane</location>
        <topology evidence="8">Peripheral membrane protein</topology>
    </subcellularLocation>
    <subcellularLocation>
        <location evidence="1">Membrane</location>
    </subcellularLocation>
</comment>
<dbReference type="InterPro" id="IPR020781">
    <property type="entry name" value="ATPase_OSCP/d_CS"/>
</dbReference>
<reference evidence="9 10" key="1">
    <citation type="journal article" date="2024" name="Int. J. Syst. Evol. Microbiol.">
        <title>Clostridium omnivorum sp. nov., isolated from anoxic soil under the treatment of reductive soil disinfestation.</title>
        <authorList>
            <person name="Ueki A."/>
            <person name="Tonouchi A."/>
            <person name="Kaku N."/>
            <person name="Honma S."/>
            <person name="Ueki K."/>
        </authorList>
    </citation>
    <scope>NUCLEOTIDE SEQUENCE [LARGE SCALE GENOMIC DNA]</scope>
    <source>
        <strain evidence="9 10">E14</strain>
    </source>
</reference>
<comment type="caution">
    <text evidence="9">The sequence shown here is derived from an EMBL/GenBank/DDBJ whole genome shotgun (WGS) entry which is preliminary data.</text>
</comment>
<dbReference type="Gene3D" id="1.10.520.20">
    <property type="entry name" value="N-terminal domain of the delta subunit of the F1F0-ATP synthase"/>
    <property type="match status" value="1"/>
</dbReference>
<keyword evidence="2 8" id="KW-0813">Transport</keyword>
<evidence type="ECO:0000313" key="10">
    <source>
        <dbReference type="Proteomes" id="UP001208567"/>
    </source>
</evidence>
<dbReference type="PROSITE" id="PS00389">
    <property type="entry name" value="ATPASE_DELTA"/>
    <property type="match status" value="1"/>
</dbReference>
<keyword evidence="8" id="KW-1003">Cell membrane</keyword>
<keyword evidence="10" id="KW-1185">Reference proteome</keyword>
<dbReference type="HAMAP" id="MF_01416">
    <property type="entry name" value="ATP_synth_delta_bact"/>
    <property type="match status" value="1"/>
</dbReference>
<sequence length="179" mass="21034">MYEYLDRRYALALYEVAENKGKVDEYLKFVEEIANLINTNEELQQLLKHPQLSTSKKKELFKTIFVGKIEEELLSFLLLLIEKDRIFQLNEILDQMKKIYLEKHETVIAQVKTVVPLNEVEKQQLVDKLQKKYGKTVLLNEEIDKSIIGGVYLRIGNDIIDGTIKSKFEEIRSLTLKRE</sequence>
<proteinExistence type="inferred from homology"/>
<dbReference type="Pfam" id="PF00213">
    <property type="entry name" value="OSCP"/>
    <property type="match status" value="1"/>
</dbReference>
<keyword evidence="4 8" id="KW-0406">Ion transport</keyword>
<evidence type="ECO:0000256" key="8">
    <source>
        <dbReference type="HAMAP-Rule" id="MF_01416"/>
    </source>
</evidence>
<evidence type="ECO:0000256" key="5">
    <source>
        <dbReference type="ARBA" id="ARBA00023136"/>
    </source>
</evidence>
<dbReference type="InterPro" id="IPR000711">
    <property type="entry name" value="ATPase_OSCP/dsu"/>
</dbReference>
<protein>
    <recommendedName>
        <fullName evidence="8">ATP synthase subunit delta</fullName>
    </recommendedName>
    <alternativeName>
        <fullName evidence="8">ATP synthase F(1) sector subunit delta</fullName>
    </alternativeName>
    <alternativeName>
        <fullName evidence="8">F-type ATPase subunit delta</fullName>
        <shortName evidence="8">F-ATPase subunit delta</shortName>
    </alternativeName>
</protein>
<comment type="function">
    <text evidence="8">F(1)F(0) ATP synthase produces ATP from ADP in the presence of a proton or sodium gradient. F-type ATPases consist of two structural domains, F(1) containing the extramembraneous catalytic core and F(0) containing the membrane proton channel, linked together by a central stalk and a peripheral stalk. During catalysis, ATP synthesis in the catalytic domain of F(1) is coupled via a rotary mechanism of the central stalk subunits to proton translocation.</text>
</comment>
<dbReference type="InterPro" id="IPR026015">
    <property type="entry name" value="ATP_synth_OSCP/delta_N_sf"/>
</dbReference>
<dbReference type="NCBIfam" id="NF004403">
    <property type="entry name" value="PRK05758.2-4"/>
    <property type="match status" value="1"/>
</dbReference>
<gene>
    <name evidence="8 9" type="primary">atpH</name>
    <name evidence="9" type="ORF">bsdE14_01620</name>
</gene>
<dbReference type="PANTHER" id="PTHR11910">
    <property type="entry name" value="ATP SYNTHASE DELTA CHAIN"/>
    <property type="match status" value="1"/>
</dbReference>
<organism evidence="9 10">
    <name type="scientific">Clostridium omnivorum</name>
    <dbReference type="NCBI Taxonomy" id="1604902"/>
    <lineage>
        <taxon>Bacteria</taxon>
        <taxon>Bacillati</taxon>
        <taxon>Bacillota</taxon>
        <taxon>Clostridia</taxon>
        <taxon>Eubacteriales</taxon>
        <taxon>Clostridiaceae</taxon>
        <taxon>Clostridium</taxon>
    </lineage>
</organism>
<dbReference type="RefSeq" id="WP_264848019.1">
    <property type="nucleotide sequence ID" value="NZ_BRXR01000001.1"/>
</dbReference>
<comment type="function">
    <text evidence="8">This protein is part of the stalk that links CF(0) to CF(1). It either transmits conformational changes from CF(0) to CF(1) or is implicated in proton conduction.</text>
</comment>
<evidence type="ECO:0000256" key="4">
    <source>
        <dbReference type="ARBA" id="ARBA00023065"/>
    </source>
</evidence>
<comment type="similarity">
    <text evidence="8">Belongs to the ATPase delta chain family.</text>
</comment>
<evidence type="ECO:0000256" key="7">
    <source>
        <dbReference type="ARBA" id="ARBA00023310"/>
    </source>
</evidence>
<evidence type="ECO:0000256" key="2">
    <source>
        <dbReference type="ARBA" id="ARBA00022448"/>
    </source>
</evidence>
<name>A0ABQ5N0P1_9CLOT</name>
<accession>A0ABQ5N0P1</accession>
<keyword evidence="3 8" id="KW-0375">Hydrogen ion transport</keyword>
<keyword evidence="7 8" id="KW-0066">ATP synthesis</keyword>
<evidence type="ECO:0000256" key="6">
    <source>
        <dbReference type="ARBA" id="ARBA00023196"/>
    </source>
</evidence>